<evidence type="ECO:0000256" key="1">
    <source>
        <dbReference type="ARBA" id="ARBA00005564"/>
    </source>
</evidence>
<reference evidence="3" key="1">
    <citation type="journal article" date="2020" name="Stud. Mycol.">
        <title>101 Dothideomycetes genomes: a test case for predicting lifestyles and emergence of pathogens.</title>
        <authorList>
            <person name="Haridas S."/>
            <person name="Albert R."/>
            <person name="Binder M."/>
            <person name="Bloem J."/>
            <person name="Labutti K."/>
            <person name="Salamov A."/>
            <person name="Andreopoulos B."/>
            <person name="Baker S."/>
            <person name="Barry K."/>
            <person name="Bills G."/>
            <person name="Bluhm B."/>
            <person name="Cannon C."/>
            <person name="Castanera R."/>
            <person name="Culley D."/>
            <person name="Daum C."/>
            <person name="Ezra D."/>
            <person name="Gonzalez J."/>
            <person name="Henrissat B."/>
            <person name="Kuo A."/>
            <person name="Liang C."/>
            <person name="Lipzen A."/>
            <person name="Lutzoni F."/>
            <person name="Magnuson J."/>
            <person name="Mondo S."/>
            <person name="Nolan M."/>
            <person name="Ohm R."/>
            <person name="Pangilinan J."/>
            <person name="Park H.-J."/>
            <person name="Ramirez L."/>
            <person name="Alfaro M."/>
            <person name="Sun H."/>
            <person name="Tritt A."/>
            <person name="Yoshinaga Y."/>
            <person name="Zwiers L.-H."/>
            <person name="Turgeon B."/>
            <person name="Goodwin S."/>
            <person name="Spatafora J."/>
            <person name="Crous P."/>
            <person name="Grigoriev I."/>
        </authorList>
    </citation>
    <scope>NUCLEOTIDE SEQUENCE</scope>
    <source>
        <strain evidence="3">CBS 107.79</strain>
    </source>
</reference>
<evidence type="ECO:0000313" key="4">
    <source>
        <dbReference type="Proteomes" id="UP000800036"/>
    </source>
</evidence>
<dbReference type="Gene3D" id="2.130.10.10">
    <property type="entry name" value="YVTN repeat-like/Quinoprotein amine dehydrogenase"/>
    <property type="match status" value="1"/>
</dbReference>
<name>A0A6A5UJ27_9PLEO</name>
<keyword evidence="3" id="KW-0413">Isomerase</keyword>
<evidence type="ECO:0000313" key="3">
    <source>
        <dbReference type="EMBL" id="KAF1964758.1"/>
    </source>
</evidence>
<dbReference type="Proteomes" id="UP000800036">
    <property type="component" value="Unassembled WGS sequence"/>
</dbReference>
<dbReference type="GO" id="GO:0016853">
    <property type="term" value="F:isomerase activity"/>
    <property type="evidence" value="ECO:0007669"/>
    <property type="project" value="UniProtKB-KW"/>
</dbReference>
<protein>
    <submittedName>
        <fullName evidence="3">Putative isomerase YbhE</fullName>
    </submittedName>
</protein>
<dbReference type="OrthoDB" id="9972196at2759"/>
<comment type="similarity">
    <text evidence="1">Belongs to the cycloisomerase 2 family.</text>
</comment>
<keyword evidence="4" id="KW-1185">Reference proteome</keyword>
<dbReference type="SUPFAM" id="SSF50974">
    <property type="entry name" value="Nitrous oxide reductase, N-terminal domain"/>
    <property type="match status" value="1"/>
</dbReference>
<dbReference type="EMBL" id="ML976777">
    <property type="protein sequence ID" value="KAF1964758.1"/>
    <property type="molecule type" value="Genomic_DNA"/>
</dbReference>
<gene>
    <name evidence="3" type="ORF">BU23DRAFT_561640</name>
</gene>
<dbReference type="InterPro" id="IPR011045">
    <property type="entry name" value="N2O_reductase_N"/>
</dbReference>
<evidence type="ECO:0000256" key="2">
    <source>
        <dbReference type="SAM" id="SignalP"/>
    </source>
</evidence>
<organism evidence="3 4">
    <name type="scientific">Bimuria novae-zelandiae CBS 107.79</name>
    <dbReference type="NCBI Taxonomy" id="1447943"/>
    <lineage>
        <taxon>Eukaryota</taxon>
        <taxon>Fungi</taxon>
        <taxon>Dikarya</taxon>
        <taxon>Ascomycota</taxon>
        <taxon>Pezizomycotina</taxon>
        <taxon>Dothideomycetes</taxon>
        <taxon>Pleosporomycetidae</taxon>
        <taxon>Pleosporales</taxon>
        <taxon>Massarineae</taxon>
        <taxon>Didymosphaeriaceae</taxon>
        <taxon>Bimuria</taxon>
    </lineage>
</organism>
<feature type="chain" id="PRO_5025633888" evidence="2">
    <location>
        <begin position="21"/>
        <end position="405"/>
    </location>
</feature>
<dbReference type="GO" id="GO:0017057">
    <property type="term" value="F:6-phosphogluconolactonase activity"/>
    <property type="evidence" value="ECO:0007669"/>
    <property type="project" value="TreeGrafter"/>
</dbReference>
<dbReference type="InterPro" id="IPR015943">
    <property type="entry name" value="WD40/YVTN_repeat-like_dom_sf"/>
</dbReference>
<dbReference type="AlphaFoldDB" id="A0A6A5UJ27"/>
<dbReference type="InterPro" id="IPR050282">
    <property type="entry name" value="Cycloisomerase_2"/>
</dbReference>
<dbReference type="PANTHER" id="PTHR30344:SF1">
    <property type="entry name" value="6-PHOSPHOGLUCONOLACTONASE"/>
    <property type="match status" value="1"/>
</dbReference>
<dbReference type="PANTHER" id="PTHR30344">
    <property type="entry name" value="6-PHOSPHOGLUCONOLACTONASE-RELATED"/>
    <property type="match status" value="1"/>
</dbReference>
<accession>A0A6A5UJ27</accession>
<sequence length="405" mass="43695">MASVKSVALLGLALLSQASAVKLLSTHFSGKIYTLDLKFQSSTKATLKVVQNITACGVTPTWLHLDEETRTVYCIDESWLNEGLGSGNLSQWSVGRNFEKTGALTLTGSTDTEGNSVHGFTYGGPDGRSYIITSEYSPSTITTYKLPITSHTKALQKIEFTMAAPGPRPDRQDRPHPHAAFTDPTGDFIMVPDLGADITRSFKIDQKTGKLTACPAIASLPGDGPRHGLFRKAGRTLKYYSLNEVSSSVGVYDVAYPSHSYGSKESCLSLKLVQTLSNYGPNVPLGNVTVKSAEIHIVGNFLYASNRNDTTFGFEQDSIAIFKIGTDGKLKFQELTNAHGYYPRSFNFNEAGTYAAIAGQTTANIAIVKRDTKTGKLGPLVANIVLPPRGMYGGEDGVSNVIWVE</sequence>
<dbReference type="InterPro" id="IPR019405">
    <property type="entry name" value="Lactonase_7-beta_prop"/>
</dbReference>
<proteinExistence type="inferred from homology"/>
<keyword evidence="2" id="KW-0732">Signal</keyword>
<dbReference type="Pfam" id="PF10282">
    <property type="entry name" value="Lactonase"/>
    <property type="match status" value="1"/>
</dbReference>
<feature type="signal peptide" evidence="2">
    <location>
        <begin position="1"/>
        <end position="20"/>
    </location>
</feature>